<dbReference type="Pfam" id="PF09586">
    <property type="entry name" value="YfhO"/>
    <property type="match status" value="1"/>
</dbReference>
<protein>
    <submittedName>
        <fullName evidence="2">YfhO family protein</fullName>
    </submittedName>
</protein>
<gene>
    <name evidence="2" type="ORF">NRE15_02745</name>
</gene>
<feature type="transmembrane region" description="Helical" evidence="1">
    <location>
        <begin position="134"/>
        <end position="167"/>
    </location>
</feature>
<feature type="transmembrane region" description="Helical" evidence="1">
    <location>
        <begin position="296"/>
        <end position="312"/>
    </location>
</feature>
<dbReference type="PANTHER" id="PTHR38454:SF1">
    <property type="entry name" value="INTEGRAL MEMBRANE PROTEIN"/>
    <property type="match status" value="1"/>
</dbReference>
<feature type="transmembrane region" description="Helical" evidence="1">
    <location>
        <begin position="6"/>
        <end position="26"/>
    </location>
</feature>
<proteinExistence type="predicted"/>
<dbReference type="Proteomes" id="UP001315967">
    <property type="component" value="Chromosome"/>
</dbReference>
<feature type="transmembrane region" description="Helical" evidence="1">
    <location>
        <begin position="179"/>
        <end position="209"/>
    </location>
</feature>
<feature type="transmembrane region" description="Helical" evidence="1">
    <location>
        <begin position="851"/>
        <end position="871"/>
    </location>
</feature>
<feature type="transmembrane region" description="Helical" evidence="1">
    <location>
        <begin position="230"/>
        <end position="250"/>
    </location>
</feature>
<sequence length="901" mass="104158">MLLKVKPYIINILYLTVILVGLAWLFDFTPFGKETMLTVDLGQQYIDFYSLYRETLFNQPEMLLYSFQKAIGGEMVGLWAYYLMSPFNLIFLLFEEHQLAVAVTIITYLKIVAASLSFMYFARKKYQVNTTTSLIFSLSYALMSYVMVYLLNIMWLDGLVFLPLIALGLDKLVTLEKPYLYVVSLSLMLIANYYIGYMISLFLALYALFVIFEHYDFSQWKKAAIQYGRFILYSIIAVLISGISLIPTFVSLSSSKAEHMNFEFNLDVAHELNDIGSKLFIGSFNFDEMSSGSPNLYAGMLVLLLFVLYFTNRKIKWSEKLIAIIITTVFLFTYHYRVLDRIWHGGQFPIWYHFRFSFTHTFLIIVLALKAFKYQPKRYSAFTLISLMLGFAAYTFYYYFFTEYEFLDEMRLFVSLAFFLVLLLILQMEQLQPALRQIVLLAIVSCELFINGVLILNEMSYVDVSKFNDYTATLNEAVADLRHDNNDFYRINKTYMRTKDEAMFAHYNGLDHFGSTLDAVLPDLYGYLGLPEGNGFVTYTNGTLFTDDFFNIRYLIDVTDDSADHTATEEYVLFPQATDLDIQAHPVVQESDRYLVHENTSRLGLGMEVSSDIASEDISFIRHQPIRNQETLLSLIDFNGNDTPYFTSVPIEITNLDNVTITDEGDGDYFTYTPIDSDADATVEMQFSTTSNNPYYFSIPSQFDDENVALELNGERYRFYAPFRRRQLTNASYQTIQNNQTFTYRLLESELQANMVNLYEFDEERYNQMIASKQDNQLKVTEFSQNRIKGTINIQQEKAHVLFTIPYDQNWQITVDNEKVEPMSVLSGTLLAIPITQGNHNIELHYFPNSIWVGLAATIFGLAGVLAVSYVESKNKEKLAQLLNRIEVERPSIDENIEDPS</sequence>
<keyword evidence="1" id="KW-0472">Membrane</keyword>
<evidence type="ECO:0000313" key="2">
    <source>
        <dbReference type="EMBL" id="UUX34586.1"/>
    </source>
</evidence>
<evidence type="ECO:0000313" key="3">
    <source>
        <dbReference type="Proteomes" id="UP001315967"/>
    </source>
</evidence>
<keyword evidence="1" id="KW-0812">Transmembrane</keyword>
<name>A0ABY5P772_9LACT</name>
<dbReference type="RefSeq" id="WP_313794087.1">
    <property type="nucleotide sequence ID" value="NZ_CP102453.1"/>
</dbReference>
<feature type="transmembrane region" description="Helical" evidence="1">
    <location>
        <begin position="350"/>
        <end position="369"/>
    </location>
</feature>
<accession>A0ABY5P772</accession>
<feature type="transmembrane region" description="Helical" evidence="1">
    <location>
        <begin position="438"/>
        <end position="456"/>
    </location>
</feature>
<feature type="transmembrane region" description="Helical" evidence="1">
    <location>
        <begin position="100"/>
        <end position="122"/>
    </location>
</feature>
<reference evidence="2 3" key="1">
    <citation type="submission" date="2022-08" db="EMBL/GenBank/DDBJ databases">
        <title>Aerococcaceae sp. nov isolated from spoiled eye mask.</title>
        <authorList>
            <person name="Zhou G."/>
            <person name="Xie X.-B."/>
            <person name="Shi Q.-S."/>
            <person name="Wang Y.-S."/>
            <person name="Wen X."/>
            <person name="Peng H."/>
            <person name="Yang X.-J."/>
            <person name="Tao H.-B."/>
            <person name="Huang X.-M."/>
        </authorList>
    </citation>
    <scope>NUCLEOTIDE SEQUENCE [LARGE SCALE GENOMIC DNA]</scope>
    <source>
        <strain evidence="3">DM20194951</strain>
    </source>
</reference>
<dbReference type="PANTHER" id="PTHR38454">
    <property type="entry name" value="INTEGRAL MEMBRANE PROTEIN-RELATED"/>
    <property type="match status" value="1"/>
</dbReference>
<feature type="transmembrane region" description="Helical" evidence="1">
    <location>
        <begin position="406"/>
        <end position="426"/>
    </location>
</feature>
<organism evidence="2 3">
    <name type="scientific">Fundicoccus culcitae</name>
    <dbReference type="NCBI Taxonomy" id="2969821"/>
    <lineage>
        <taxon>Bacteria</taxon>
        <taxon>Bacillati</taxon>
        <taxon>Bacillota</taxon>
        <taxon>Bacilli</taxon>
        <taxon>Lactobacillales</taxon>
        <taxon>Aerococcaceae</taxon>
        <taxon>Fundicoccus</taxon>
    </lineage>
</organism>
<evidence type="ECO:0000256" key="1">
    <source>
        <dbReference type="SAM" id="Phobius"/>
    </source>
</evidence>
<feature type="transmembrane region" description="Helical" evidence="1">
    <location>
        <begin position="321"/>
        <end position="338"/>
    </location>
</feature>
<dbReference type="EMBL" id="CP102453">
    <property type="protein sequence ID" value="UUX34586.1"/>
    <property type="molecule type" value="Genomic_DNA"/>
</dbReference>
<keyword evidence="1" id="KW-1133">Transmembrane helix</keyword>
<feature type="transmembrane region" description="Helical" evidence="1">
    <location>
        <begin position="381"/>
        <end position="400"/>
    </location>
</feature>
<dbReference type="InterPro" id="IPR018580">
    <property type="entry name" value="Uncharacterised_YfhO"/>
</dbReference>
<keyword evidence="3" id="KW-1185">Reference proteome</keyword>